<dbReference type="RefSeq" id="WP_386048743.1">
    <property type="nucleotide sequence ID" value="NZ_JBHUIO010000011.1"/>
</dbReference>
<dbReference type="EMBL" id="JBHUIO010000011">
    <property type="protein sequence ID" value="MFD2171708.1"/>
    <property type="molecule type" value="Genomic_DNA"/>
</dbReference>
<accession>A0ABW5A0W5</accession>
<organism evidence="1 2">
    <name type="scientific">Tumebacillus lipolyticus</name>
    <dbReference type="NCBI Taxonomy" id="1280370"/>
    <lineage>
        <taxon>Bacteria</taxon>
        <taxon>Bacillati</taxon>
        <taxon>Bacillota</taxon>
        <taxon>Bacilli</taxon>
        <taxon>Bacillales</taxon>
        <taxon>Alicyclobacillaceae</taxon>
        <taxon>Tumebacillus</taxon>
    </lineage>
</organism>
<dbReference type="Proteomes" id="UP001597343">
    <property type="component" value="Unassembled WGS sequence"/>
</dbReference>
<name>A0ABW5A0W5_9BACL</name>
<evidence type="ECO:0000313" key="2">
    <source>
        <dbReference type="Proteomes" id="UP001597343"/>
    </source>
</evidence>
<protein>
    <submittedName>
        <fullName evidence="1">Uncharacterized protein</fullName>
    </submittedName>
</protein>
<reference evidence="2" key="1">
    <citation type="journal article" date="2019" name="Int. J. Syst. Evol. Microbiol.">
        <title>The Global Catalogue of Microorganisms (GCM) 10K type strain sequencing project: providing services to taxonomists for standard genome sequencing and annotation.</title>
        <authorList>
            <consortium name="The Broad Institute Genomics Platform"/>
            <consortium name="The Broad Institute Genome Sequencing Center for Infectious Disease"/>
            <person name="Wu L."/>
            <person name="Ma J."/>
        </authorList>
    </citation>
    <scope>NUCLEOTIDE SEQUENCE [LARGE SCALE GENOMIC DNA]</scope>
    <source>
        <strain evidence="2">CGMCC 1.13574</strain>
    </source>
</reference>
<keyword evidence="2" id="KW-1185">Reference proteome</keyword>
<evidence type="ECO:0000313" key="1">
    <source>
        <dbReference type="EMBL" id="MFD2171708.1"/>
    </source>
</evidence>
<gene>
    <name evidence="1" type="ORF">ACFSOY_17235</name>
</gene>
<comment type="caution">
    <text evidence="1">The sequence shown here is derived from an EMBL/GenBank/DDBJ whole genome shotgun (WGS) entry which is preliminary data.</text>
</comment>
<sequence length="157" mass="17816">MTTSTVFQDIAEIFRGQVSDAFLLDYSEDSLKQVDKLISLVSQPGEKPDETLVLSAGAYLGETTLRLLGGSWKIDEAELADSSVRLNGCELWPFRRVRQRIYYGTQNPLYAWFEMARAGATQEVEKLLQGQEQATLIRPTGYDPLVIKIKKRRKIEE</sequence>
<proteinExistence type="predicted"/>